<name>A0A8H4W0V5_9HELO</name>
<evidence type="ECO:0000256" key="1">
    <source>
        <dbReference type="ARBA" id="ARBA00005964"/>
    </source>
</evidence>
<proteinExistence type="inferred from homology"/>
<dbReference type="AlphaFoldDB" id="A0A8H4W0V5"/>
<comment type="similarity">
    <text evidence="1 3">Belongs to the type-B carboxylesterase/lipase family.</text>
</comment>
<dbReference type="InterPro" id="IPR029058">
    <property type="entry name" value="AB_hydrolase_fold"/>
</dbReference>
<dbReference type="InterPro" id="IPR019826">
    <property type="entry name" value="Carboxylesterase_B_AS"/>
</dbReference>
<protein>
    <recommendedName>
        <fullName evidence="3">Carboxylic ester hydrolase</fullName>
        <ecNumber evidence="3">3.1.1.-</ecNumber>
    </recommendedName>
</protein>
<accession>A0A8H4W0V5</accession>
<evidence type="ECO:0000259" key="5">
    <source>
        <dbReference type="Pfam" id="PF00135"/>
    </source>
</evidence>
<dbReference type="PROSITE" id="PS00122">
    <property type="entry name" value="CARBOXYLESTERASE_B_1"/>
    <property type="match status" value="1"/>
</dbReference>
<dbReference type="EMBL" id="JAAMPI010000936">
    <property type="protein sequence ID" value="KAF4627630.1"/>
    <property type="molecule type" value="Genomic_DNA"/>
</dbReference>
<dbReference type="Pfam" id="PF00135">
    <property type="entry name" value="COesterase"/>
    <property type="match status" value="1"/>
</dbReference>
<evidence type="ECO:0000313" key="6">
    <source>
        <dbReference type="EMBL" id="KAF4627630.1"/>
    </source>
</evidence>
<evidence type="ECO:0000256" key="4">
    <source>
        <dbReference type="SAM" id="MobiDB-lite"/>
    </source>
</evidence>
<dbReference type="InterPro" id="IPR050309">
    <property type="entry name" value="Type-B_Carboxylest/Lipase"/>
</dbReference>
<evidence type="ECO:0000256" key="2">
    <source>
        <dbReference type="ARBA" id="ARBA00022801"/>
    </source>
</evidence>
<dbReference type="PANTHER" id="PTHR11559">
    <property type="entry name" value="CARBOXYLESTERASE"/>
    <property type="match status" value="1"/>
</dbReference>
<dbReference type="InterPro" id="IPR002018">
    <property type="entry name" value="CarbesteraseB"/>
</dbReference>
<dbReference type="Proteomes" id="UP000566819">
    <property type="component" value="Unassembled WGS sequence"/>
</dbReference>
<feature type="domain" description="Carboxylesterase type B" evidence="5">
    <location>
        <begin position="145"/>
        <end position="390"/>
    </location>
</feature>
<comment type="caution">
    <text evidence="6">The sequence shown here is derived from an EMBL/GenBank/DDBJ whole genome shotgun (WGS) entry which is preliminary data.</text>
</comment>
<evidence type="ECO:0000313" key="7">
    <source>
        <dbReference type="Proteomes" id="UP000566819"/>
    </source>
</evidence>
<dbReference type="OrthoDB" id="408631at2759"/>
<feature type="compositionally biased region" description="Basic and acidic residues" evidence="4">
    <location>
        <begin position="540"/>
        <end position="555"/>
    </location>
</feature>
<dbReference type="Gene3D" id="3.40.50.1820">
    <property type="entry name" value="alpha/beta hydrolase"/>
    <property type="match status" value="1"/>
</dbReference>
<feature type="compositionally biased region" description="Basic and acidic residues" evidence="4">
    <location>
        <begin position="520"/>
        <end position="531"/>
    </location>
</feature>
<keyword evidence="2 3" id="KW-0378">Hydrolase</keyword>
<feature type="region of interest" description="Disordered" evidence="4">
    <location>
        <begin position="520"/>
        <end position="559"/>
    </location>
</feature>
<dbReference type="EC" id="3.1.1.-" evidence="3"/>
<dbReference type="GO" id="GO:0016787">
    <property type="term" value="F:hydrolase activity"/>
    <property type="evidence" value="ECO:0007669"/>
    <property type="project" value="UniProtKB-KW"/>
</dbReference>
<reference evidence="6 7" key="1">
    <citation type="submission" date="2020-03" db="EMBL/GenBank/DDBJ databases">
        <title>Draft Genome Sequence of Cudoniella acicularis.</title>
        <authorList>
            <person name="Buettner E."/>
            <person name="Kellner H."/>
        </authorList>
    </citation>
    <scope>NUCLEOTIDE SEQUENCE [LARGE SCALE GENOMIC DNA]</scope>
    <source>
        <strain evidence="6 7">DSM 108380</strain>
    </source>
</reference>
<gene>
    <name evidence="6" type="ORF">G7Y89_g10525</name>
</gene>
<keyword evidence="7" id="KW-1185">Reference proteome</keyword>
<evidence type="ECO:0000256" key="3">
    <source>
        <dbReference type="RuleBase" id="RU361235"/>
    </source>
</evidence>
<organism evidence="6 7">
    <name type="scientific">Cudoniella acicularis</name>
    <dbReference type="NCBI Taxonomy" id="354080"/>
    <lineage>
        <taxon>Eukaryota</taxon>
        <taxon>Fungi</taxon>
        <taxon>Dikarya</taxon>
        <taxon>Ascomycota</taxon>
        <taxon>Pezizomycotina</taxon>
        <taxon>Leotiomycetes</taxon>
        <taxon>Helotiales</taxon>
        <taxon>Tricladiaceae</taxon>
        <taxon>Cudoniella</taxon>
    </lineage>
</organism>
<dbReference type="SUPFAM" id="SSF53474">
    <property type="entry name" value="alpha/beta-Hydrolases"/>
    <property type="match status" value="1"/>
</dbReference>
<sequence length="587" mass="62863">MKPLPGLLDIDKCILSDSSNAKWSISALPSIKPQLILLDLKNLYKSSNIRYDEAPVGTLRFSAPVAPLGHATGMSDGQRNTTCHQAYPGTSPNSFTAKYLHGLVAKEVRYSLGPWPGIPFVAVPNWTGHQCIRLTAKILEGDGEGLIFVPINYRLGLFAVLTCLTLDWVKENIHLFGGDASCITVMGQSAGAASIIHHITSNDRDELPFQQAIALSPDLFPLSSSELELTLSKVFDTASQLTTTSINSISKLRALPTEVLTAINSLVVGMSKPGIFTFGPAVDGSYVHSIPAYQFATGAYHKGIKTLANHTINEGLYFTPLSVQTQEDFITYLHAMFPSASNTSIKMVAEDMYPPVFNGTFGYQNQIERTANLVGDFAFNCNAGLLASSNPDSYAVFFAAPPALHGGDMIHAFAPAHNGQPAAEALQTAIVSFTINGKAEGLKNYGEDVVGVLGEKGWNSLSLCAAFLAAVPLLVSAAPAIAGPVLSGRDSNDGAYMEEVNITSLLCPYPNGALYYCGPEDKRRSTGDDKPAVTINHSDPNSDSKQVDSSDEGHQNQKKQYIHGYKICVNSEGYEDNSPGSICSTLD</sequence>